<dbReference type="KEGG" id="acob:P0Y56_01400"/>
<evidence type="ECO:0000259" key="4">
    <source>
        <dbReference type="SMART" id="SM00347"/>
    </source>
</evidence>
<dbReference type="Gene3D" id="1.10.10.10">
    <property type="entry name" value="Winged helix-like DNA-binding domain superfamily/Winged helix DNA-binding domain"/>
    <property type="match status" value="2"/>
</dbReference>
<dbReference type="InterPro" id="IPR036390">
    <property type="entry name" value="WH_DNA-bd_sf"/>
</dbReference>
<evidence type="ECO:0000256" key="1">
    <source>
        <dbReference type="ARBA" id="ARBA00023015"/>
    </source>
</evidence>
<proteinExistence type="predicted"/>
<name>A0AAJ5XA83_9SPHN</name>
<gene>
    <name evidence="5" type="ORF">P0Y56_01400</name>
</gene>
<feature type="domain" description="HTH marR-type" evidence="4">
    <location>
        <begin position="303"/>
        <end position="402"/>
    </location>
</feature>
<feature type="domain" description="HTH marR-type" evidence="4">
    <location>
        <begin position="133"/>
        <end position="228"/>
    </location>
</feature>
<dbReference type="PANTHER" id="PTHR42756">
    <property type="entry name" value="TRANSCRIPTIONAL REGULATOR, MARR"/>
    <property type="match status" value="1"/>
</dbReference>
<protein>
    <recommendedName>
        <fullName evidence="4">HTH marR-type domain-containing protein</fullName>
    </recommendedName>
</protein>
<keyword evidence="3" id="KW-0804">Transcription</keyword>
<keyword evidence="2" id="KW-0238">DNA-binding</keyword>
<evidence type="ECO:0000313" key="5">
    <source>
        <dbReference type="EMBL" id="WEK46969.1"/>
    </source>
</evidence>
<dbReference type="AlphaFoldDB" id="A0AAJ5XA83"/>
<evidence type="ECO:0000256" key="2">
    <source>
        <dbReference type="ARBA" id="ARBA00023125"/>
    </source>
</evidence>
<dbReference type="InterPro" id="IPR000835">
    <property type="entry name" value="HTH_MarR-typ"/>
</dbReference>
<reference evidence="5" key="1">
    <citation type="submission" date="2023-03" db="EMBL/GenBank/DDBJ databases">
        <title>Andean soil-derived lignocellulolytic bacterial consortium as a source of novel taxa and putative plastic-active enzymes.</title>
        <authorList>
            <person name="Diaz-Garcia L."/>
            <person name="Chuvochina M."/>
            <person name="Feuerriegel G."/>
            <person name="Bunk B."/>
            <person name="Sproer C."/>
            <person name="Streit W.R."/>
            <person name="Rodriguez L.M."/>
            <person name="Overmann J."/>
            <person name="Jimenez D.J."/>
        </authorList>
    </citation>
    <scope>NUCLEOTIDE SEQUENCE</scope>
    <source>
        <strain evidence="5">MAG 26</strain>
    </source>
</reference>
<dbReference type="GO" id="GO:0003700">
    <property type="term" value="F:DNA-binding transcription factor activity"/>
    <property type="evidence" value="ECO:0007669"/>
    <property type="project" value="InterPro"/>
</dbReference>
<dbReference type="GO" id="GO:0003677">
    <property type="term" value="F:DNA binding"/>
    <property type="evidence" value="ECO:0007669"/>
    <property type="project" value="UniProtKB-KW"/>
</dbReference>
<dbReference type="Proteomes" id="UP001218362">
    <property type="component" value="Chromosome"/>
</dbReference>
<sequence>MHSIAGPGDAADWRGALWDYAHRRRSDILASLSEGRPIATRDDAALLPLLSGLGTQADAALRLIDRVAMGAATEAFASGLAGTTVEFDSQLDRILDGFAPAMPEVQAADGRPKIFQSELWQILHKVRESAELSYAREIDLVELDRRILFLLKGRGPLVPAGLSSAVGVDKAQVSRSVKRLLELRMVQRDQIRSPVSLTRKGEALAEKLLRLADLRNRELSFDVSDAELQEFFSVMEMLLDRAVTLYDQERELAQKHGPLDRDHEVGEGFEPRRANEPILVDRSRIISPLLTLSAYFSRSGALAFKRLTGLSNFEAWVLSEIGIKPPTDWSELVRALERDHSQAGRTVNHLIERGLVLRDGKPGRRHGRFSPSEEGQRLHDIITQTGLKRSAFLLQPVPVPQLEKFLATFDKIRRNAAAQLERERAFEELDSH</sequence>
<dbReference type="PANTHER" id="PTHR42756:SF1">
    <property type="entry name" value="TRANSCRIPTIONAL REPRESSOR OF EMRAB OPERON"/>
    <property type="match status" value="1"/>
</dbReference>
<dbReference type="EMBL" id="CP119316">
    <property type="protein sequence ID" value="WEK46969.1"/>
    <property type="molecule type" value="Genomic_DNA"/>
</dbReference>
<organism evidence="5 6">
    <name type="scientific">Candidatus Andeanibacterium colombiense</name>
    <dbReference type="NCBI Taxonomy" id="3121345"/>
    <lineage>
        <taxon>Bacteria</taxon>
        <taxon>Pseudomonadati</taxon>
        <taxon>Pseudomonadota</taxon>
        <taxon>Alphaproteobacteria</taxon>
        <taxon>Sphingomonadales</taxon>
        <taxon>Sphingomonadaceae</taxon>
        <taxon>Candidatus Andeanibacterium</taxon>
    </lineage>
</organism>
<keyword evidence="1" id="KW-0805">Transcription regulation</keyword>
<evidence type="ECO:0000256" key="3">
    <source>
        <dbReference type="ARBA" id="ARBA00023163"/>
    </source>
</evidence>
<evidence type="ECO:0000313" key="6">
    <source>
        <dbReference type="Proteomes" id="UP001218362"/>
    </source>
</evidence>
<accession>A0AAJ5XA83</accession>
<dbReference type="SMART" id="SM00347">
    <property type="entry name" value="HTH_MARR"/>
    <property type="match status" value="2"/>
</dbReference>
<dbReference type="SUPFAM" id="SSF46785">
    <property type="entry name" value="Winged helix' DNA-binding domain"/>
    <property type="match status" value="2"/>
</dbReference>
<dbReference type="InterPro" id="IPR036388">
    <property type="entry name" value="WH-like_DNA-bd_sf"/>
</dbReference>